<dbReference type="eggNOG" id="COG0742">
    <property type="taxonomic scope" value="Bacteria"/>
</dbReference>
<dbReference type="PANTHER" id="PTHR43542">
    <property type="entry name" value="METHYLTRANSFERASE"/>
    <property type="match status" value="1"/>
</dbReference>
<name>A0A1D8UQ12_9PROT</name>
<evidence type="ECO:0000256" key="3">
    <source>
        <dbReference type="SAM" id="MobiDB-lite"/>
    </source>
</evidence>
<feature type="compositionally biased region" description="Basic and acidic residues" evidence="3">
    <location>
        <begin position="1"/>
        <end position="10"/>
    </location>
</feature>
<dbReference type="GO" id="GO:0031167">
    <property type="term" value="P:rRNA methylation"/>
    <property type="evidence" value="ECO:0007669"/>
    <property type="project" value="InterPro"/>
</dbReference>
<evidence type="ECO:0000313" key="4">
    <source>
        <dbReference type="EMBL" id="AOX15778.1"/>
    </source>
</evidence>
<evidence type="ECO:0000256" key="2">
    <source>
        <dbReference type="ARBA" id="ARBA00022679"/>
    </source>
</evidence>
<keyword evidence="1 4" id="KW-0489">Methyltransferase</keyword>
<dbReference type="OrthoDB" id="9803017at2"/>
<proteinExistence type="predicted"/>
<organism evidence="4 5">
    <name type="scientific">Kozakia baliensis</name>
    <dbReference type="NCBI Taxonomy" id="153496"/>
    <lineage>
        <taxon>Bacteria</taxon>
        <taxon>Pseudomonadati</taxon>
        <taxon>Pseudomonadota</taxon>
        <taxon>Alphaproteobacteria</taxon>
        <taxon>Acetobacterales</taxon>
        <taxon>Acetobacteraceae</taxon>
        <taxon>Kozakia</taxon>
    </lineage>
</organism>
<dbReference type="InterPro" id="IPR004398">
    <property type="entry name" value="RNA_MeTrfase_RsmD"/>
</dbReference>
<dbReference type="NCBIfam" id="TIGR00095">
    <property type="entry name" value="16S rRNA (guanine(966)-N(2))-methyltransferase RsmD"/>
    <property type="match status" value="1"/>
</dbReference>
<dbReference type="RefSeq" id="WP_070401654.1">
    <property type="nucleotide sequence ID" value="NZ_BJVW01000007.1"/>
</dbReference>
<feature type="region of interest" description="Disordered" evidence="3">
    <location>
        <begin position="1"/>
        <end position="22"/>
    </location>
</feature>
<dbReference type="AlphaFoldDB" id="A0A1D8UQ12"/>
<keyword evidence="5" id="KW-1185">Reference proteome</keyword>
<sequence length="187" mass="19901">MRIVGGDRRGLTLRAPAGDATRPTADRARQALFDMLLHAPWGGRDVVQDAQILDGFAGTGALGLEALSRGAAHATFMEQNRAARAAISANIGTCRFEGSATVLACDVTRAPKARMPCSLIFLDPPYGQELVMRGVKALGRSGWLAENALIVAETGVEEELSLDAPLLAERRFGAAKFSIWRHASTVS</sequence>
<protein>
    <submittedName>
        <fullName evidence="4">16S rRNA (Guanine(966)-N(2))-methyltransferase RsmD</fullName>
    </submittedName>
</protein>
<accession>A0A1D8UQ12</accession>
<dbReference type="Pfam" id="PF03602">
    <property type="entry name" value="Cons_hypoth95"/>
    <property type="match status" value="1"/>
</dbReference>
<dbReference type="Proteomes" id="UP000179145">
    <property type="component" value="Chromosome"/>
</dbReference>
<evidence type="ECO:0000313" key="5">
    <source>
        <dbReference type="Proteomes" id="UP000179145"/>
    </source>
</evidence>
<dbReference type="PANTHER" id="PTHR43542:SF1">
    <property type="entry name" value="METHYLTRANSFERASE"/>
    <property type="match status" value="1"/>
</dbReference>
<gene>
    <name evidence="4" type="ORF">A0U89_00040</name>
</gene>
<dbReference type="PIRSF" id="PIRSF004553">
    <property type="entry name" value="CHP00095"/>
    <property type="match status" value="1"/>
</dbReference>
<dbReference type="STRING" id="153496.A0U89_00040"/>
<keyword evidence="2 4" id="KW-0808">Transferase</keyword>
<dbReference type="SUPFAM" id="SSF53335">
    <property type="entry name" value="S-adenosyl-L-methionine-dependent methyltransferases"/>
    <property type="match status" value="1"/>
</dbReference>
<dbReference type="KEGG" id="kba:A0U89_00040"/>
<dbReference type="EMBL" id="CP014674">
    <property type="protein sequence ID" value="AOX15778.1"/>
    <property type="molecule type" value="Genomic_DNA"/>
</dbReference>
<reference evidence="4 5" key="1">
    <citation type="journal article" date="2016" name="Microb. Cell Fact.">
        <title>Dissection of exopolysaccharide biosynthesis in Kozakia baliensis.</title>
        <authorList>
            <person name="Brandt J.U."/>
            <person name="Jakob F."/>
            <person name="Behr J."/>
            <person name="Geissler A.J."/>
            <person name="Vogel R.F."/>
        </authorList>
    </citation>
    <scope>NUCLEOTIDE SEQUENCE [LARGE SCALE GENOMIC DNA]</scope>
    <source>
        <strain evidence="4 5">DSM 14400</strain>
    </source>
</reference>
<dbReference type="Gene3D" id="3.40.50.150">
    <property type="entry name" value="Vaccinia Virus protein VP39"/>
    <property type="match status" value="1"/>
</dbReference>
<dbReference type="CDD" id="cd02440">
    <property type="entry name" value="AdoMet_MTases"/>
    <property type="match status" value="1"/>
</dbReference>
<evidence type="ECO:0000256" key="1">
    <source>
        <dbReference type="ARBA" id="ARBA00022603"/>
    </source>
</evidence>
<dbReference type="GO" id="GO:0008168">
    <property type="term" value="F:methyltransferase activity"/>
    <property type="evidence" value="ECO:0007669"/>
    <property type="project" value="UniProtKB-KW"/>
</dbReference>
<dbReference type="InterPro" id="IPR029063">
    <property type="entry name" value="SAM-dependent_MTases_sf"/>
</dbReference>